<evidence type="ECO:0000313" key="7">
    <source>
        <dbReference type="Proteomes" id="UP000033097"/>
    </source>
</evidence>
<sequence>MLSGQLRWLETKKLSLEDELKAVEKAKYGEPTIELLDEIKFLLSQGDPTSEAFQRIITELIERAKIGNDKAPECYNKSVERNILSQMCNHFACEIERNQALSNTLEKQLLIQLGIKIDAVLASVPSMIQNLNYIPAMAYQIDTMARQVDIMAQAMPQMLENISSEKNSNAPCRIFQVPPLTEEFVEIPKKEEIKNNLLNSNKSRRILSITAIQGLGGIGKTTLATVLCHDEDVQNYFSDGILWAPLGQEPDKLSLLNNWIQALGDYQTIHTTTETASIHLRSLLYKKRILLVVDDAWDSSDVKPFLVGGSNCQTIITTRKAYIADDLSAESYPLNVMTEEQALELFRNVLKEYWDEDEKENSLKVAKDIGYLPLALKLAAKRRRRGYSWTKLHEALEEEIARPSVLESPRIFGKGEEGLEASLNLSLKALRSSNENLWKNFIWLGVFPEDVKINKKMVSTLWDIDTVEAGEILEGLWGEGLLIQGSKINLRDEKLETYRMHDLFHDIALYYLTSSPDTKKATSLPGLGVKLKEAHTFLLNRYQSQTQKKGLWHTLKDDAYIHSHLTWHLEKAGKIEDIHSLLREENENCKNGWYEALESLGLNAVFIEDVIRAWNLSEKESIHQIEQGGKASSIGLETCYALIYTSIISLSANIPVELLVEFLETKKWTETQVFTYAQKEPDPYKRATKLISIYQRITGEYIKKEEVIEKALDAVSKIKDNYERACLLSAIVPYLEDQKKEEMIEKALDAISIIELNDYCIFMALSAIVPYLDGQKKGGMIEKALDLASNIQSNDERTRALSAIVPYLDPQKKEKVIEKALDAAYNVENDKHKIVRALSAIIPYLEDQKKEEAIEKALDAIFKIKYNGCFITGALSTIIPYLDNQKKEKVIDEALYEASNVVVALLAIIPHLDGQKKEEVIDKTLNAAYVIEDNNYTKAEALPAIVPYLDGQKKEEAIEKTLDLAFKIKDNNKRAWLLSGISPYLDGQKKEEVMEKALDATYKIKDDYTKVRALSAIVPYLDGQKKEEVTGKALYAAYKIEDDESEITDALSAIVPYLDEQKKEEAIEKALGAVFKINDHNKRVKSLSTIIPHLGCQKKEEVMEKAFDIASNIQPNNERVQSLLAIFPNLDEQKKVEVLEKALDAVSKIENDYEKAELLSIIVSYLDEQKKEELKQKALDIVFRIKDNGERALVLSTIVPYLDEQKKEETIEKILDITSKIKGNHYTKGESLSKIIPYLNGQKKEEVIEKALGATYMIEDNDGDFSKVLALSAIIPYLDSPKKEEVIEKCLDSISIIIGDGYEYESVAALSAIVPYFVDQEKVIVRALDVVSKIEYDDVRAEALSTIVPHLDEQKKEETIEKILDATLKIKGNNYAKAEALSVIVPYLERQKKEEIIEKILDAAYKIENDHVRANTLLTIVPYLDDQKKEDFIEKILNVASKIKSGIGISKILLSIDPKLDGQKKEELMEKAFDVILKIENDNKRADAFNIMLPHLRNLPTDNLYFWWRKAIQILRERTRSNLLLDIIVLIPVISELGEDDILFEISQAITDVSRWWP</sequence>
<dbReference type="InterPro" id="IPR036388">
    <property type="entry name" value="WH-like_DNA-bd_sf"/>
</dbReference>
<dbReference type="SUPFAM" id="SSF52540">
    <property type="entry name" value="P-loop containing nucleoside triphosphate hydrolases"/>
    <property type="match status" value="1"/>
</dbReference>
<feature type="domain" description="APAF-1 helical" evidence="5">
    <location>
        <begin position="531"/>
        <end position="582"/>
    </location>
</feature>
<dbReference type="Gene3D" id="1.10.10.10">
    <property type="entry name" value="Winged helix-like DNA-binding domain superfamily/Winged helix DNA-binding domain"/>
    <property type="match status" value="1"/>
</dbReference>
<evidence type="ECO:0000313" key="6">
    <source>
        <dbReference type="EMBL" id="AKB64636.1"/>
    </source>
</evidence>
<gene>
    <name evidence="6" type="ORF">MSMAS_1440</name>
</gene>
<dbReference type="HOGENOM" id="CLU_002777_0_0_2"/>
<dbReference type="InterPro" id="IPR027417">
    <property type="entry name" value="P-loop_NTPase"/>
</dbReference>
<dbReference type="KEGG" id="mmj:MSMAS_1440"/>
<dbReference type="EMBL" id="CP009512">
    <property type="protein sequence ID" value="AKB64636.1"/>
    <property type="molecule type" value="Genomic_DNA"/>
</dbReference>
<proteinExistence type="predicted"/>
<dbReference type="PANTHER" id="PTHR22845">
    <property type="entry name" value="APOPTOTIC PROTEASE-ACTIVATING FACTOR 1"/>
    <property type="match status" value="1"/>
</dbReference>
<dbReference type="Pfam" id="PF17908">
    <property type="entry name" value="APAF1_C"/>
    <property type="match status" value="1"/>
</dbReference>
<dbReference type="GO" id="GO:0005829">
    <property type="term" value="C:cytosol"/>
    <property type="evidence" value="ECO:0007669"/>
    <property type="project" value="UniProtKB-ARBA"/>
</dbReference>
<accession>A0A0E3LU46</accession>
<dbReference type="STRING" id="213585.MSMAS_1440"/>
<evidence type="ECO:0000256" key="1">
    <source>
        <dbReference type="ARBA" id="ARBA00022574"/>
    </source>
</evidence>
<dbReference type="GO" id="GO:0043531">
    <property type="term" value="F:ADP binding"/>
    <property type="evidence" value="ECO:0007669"/>
    <property type="project" value="InterPro"/>
</dbReference>
<dbReference type="PANTHER" id="PTHR22845:SF5">
    <property type="entry name" value="APOPTOTIC PROTEASE-ACTIVATING FACTOR 1"/>
    <property type="match status" value="1"/>
</dbReference>
<keyword evidence="3" id="KW-0677">Repeat</keyword>
<name>A0A0E3LU46_METMZ</name>
<keyword evidence="1" id="KW-0853">WD repeat</keyword>
<organism evidence="6 7">
    <name type="scientific">Methanosarcina mazei S-6</name>
    <dbReference type="NCBI Taxonomy" id="213585"/>
    <lineage>
        <taxon>Archaea</taxon>
        <taxon>Methanobacteriati</taxon>
        <taxon>Methanobacteriota</taxon>
        <taxon>Stenosarchaea group</taxon>
        <taxon>Methanomicrobia</taxon>
        <taxon>Methanosarcinales</taxon>
        <taxon>Methanosarcinaceae</taxon>
        <taxon>Methanosarcina</taxon>
    </lineage>
</organism>
<evidence type="ECO:0008006" key="8">
    <source>
        <dbReference type="Google" id="ProtNLM"/>
    </source>
</evidence>
<dbReference type="Gene3D" id="3.40.50.300">
    <property type="entry name" value="P-loop containing nucleotide triphosphate hydrolases"/>
    <property type="match status" value="1"/>
</dbReference>
<dbReference type="InterPro" id="IPR041452">
    <property type="entry name" value="APAF1_C"/>
</dbReference>
<evidence type="ECO:0000259" key="4">
    <source>
        <dbReference type="Pfam" id="PF00931"/>
    </source>
</evidence>
<dbReference type="PATRIC" id="fig|213585.10.peg.1817"/>
<evidence type="ECO:0000256" key="3">
    <source>
        <dbReference type="ARBA" id="ARBA00022737"/>
    </source>
</evidence>
<dbReference type="InterPro" id="IPR002182">
    <property type="entry name" value="NB-ARC"/>
</dbReference>
<dbReference type="Gene3D" id="1.25.40.370">
    <property type="match status" value="1"/>
</dbReference>
<dbReference type="Proteomes" id="UP000033097">
    <property type="component" value="Chromosome"/>
</dbReference>
<dbReference type="InterPro" id="IPR011990">
    <property type="entry name" value="TPR-like_helical_dom_sf"/>
</dbReference>
<dbReference type="Pfam" id="PF00931">
    <property type="entry name" value="NB-ARC"/>
    <property type="match status" value="1"/>
</dbReference>
<evidence type="ECO:0000256" key="2">
    <source>
        <dbReference type="ARBA" id="ARBA00022703"/>
    </source>
</evidence>
<keyword evidence="2" id="KW-0053">Apoptosis</keyword>
<dbReference type="InterPro" id="IPR016024">
    <property type="entry name" value="ARM-type_fold"/>
</dbReference>
<evidence type="ECO:0000259" key="5">
    <source>
        <dbReference type="Pfam" id="PF17908"/>
    </source>
</evidence>
<dbReference type="PRINTS" id="PR00364">
    <property type="entry name" value="DISEASERSIST"/>
</dbReference>
<dbReference type="Gene3D" id="1.25.40.10">
    <property type="entry name" value="Tetratricopeptide repeat domain"/>
    <property type="match status" value="3"/>
</dbReference>
<reference evidence="6 7" key="1">
    <citation type="submission" date="2014-07" db="EMBL/GenBank/DDBJ databases">
        <title>Methanogenic archaea and the global carbon cycle.</title>
        <authorList>
            <person name="Henriksen J.R."/>
            <person name="Luke J."/>
            <person name="Reinhart S."/>
            <person name="Benedict M.N."/>
            <person name="Youngblut N.D."/>
            <person name="Metcalf M.E."/>
            <person name="Whitaker R.J."/>
            <person name="Metcalf W.W."/>
        </authorList>
    </citation>
    <scope>NUCLEOTIDE SEQUENCE [LARGE SCALE GENOMIC DNA]</scope>
    <source>
        <strain evidence="6 7">S-6</strain>
    </source>
</reference>
<protein>
    <recommendedName>
        <fullName evidence="8">NB-ARC domain-containing protein</fullName>
    </recommendedName>
</protein>
<dbReference type="SUPFAM" id="SSF48371">
    <property type="entry name" value="ARM repeat"/>
    <property type="match status" value="1"/>
</dbReference>
<feature type="domain" description="NB-ARC" evidence="4">
    <location>
        <begin position="190"/>
        <end position="349"/>
    </location>
</feature>